<dbReference type="InterPro" id="IPR003805">
    <property type="entry name" value="CobS"/>
</dbReference>
<evidence type="ECO:0000256" key="4">
    <source>
        <dbReference type="ARBA" id="ARBA00010561"/>
    </source>
</evidence>
<comment type="subcellular location">
    <subcellularLocation>
        <location evidence="2 19">Cell membrane</location>
        <topology evidence="2 19">Multi-pass membrane protein</topology>
    </subcellularLocation>
</comment>
<dbReference type="PANTHER" id="PTHR34148:SF1">
    <property type="entry name" value="ADENOSYLCOBINAMIDE-GDP RIBAZOLETRANSFERASE"/>
    <property type="match status" value="1"/>
</dbReference>
<dbReference type="Pfam" id="PF02654">
    <property type="entry name" value="CobS"/>
    <property type="match status" value="1"/>
</dbReference>
<evidence type="ECO:0000256" key="6">
    <source>
        <dbReference type="ARBA" id="ARBA00015850"/>
    </source>
</evidence>
<comment type="catalytic activity">
    <reaction evidence="17 19">
        <text>alpha-ribazole + adenosylcob(III)inamide-GDP = adenosylcob(III)alamin + GMP + H(+)</text>
        <dbReference type="Rhea" id="RHEA:16049"/>
        <dbReference type="ChEBI" id="CHEBI:10329"/>
        <dbReference type="ChEBI" id="CHEBI:15378"/>
        <dbReference type="ChEBI" id="CHEBI:18408"/>
        <dbReference type="ChEBI" id="CHEBI:58115"/>
        <dbReference type="ChEBI" id="CHEBI:60487"/>
        <dbReference type="EC" id="2.7.8.26"/>
    </reaction>
</comment>
<dbReference type="Proteomes" id="UP000295504">
    <property type="component" value="Unassembled WGS sequence"/>
</dbReference>
<keyword evidence="8 19" id="KW-0169">Cobalamin biosynthesis</keyword>
<dbReference type="GO" id="GO:0051073">
    <property type="term" value="F:adenosylcobinamide-GDP ribazoletransferase activity"/>
    <property type="evidence" value="ECO:0007669"/>
    <property type="project" value="UniProtKB-UniRule"/>
</dbReference>
<comment type="cofactor">
    <cofactor evidence="1 19">
        <name>Mg(2+)</name>
        <dbReference type="ChEBI" id="CHEBI:18420"/>
    </cofactor>
</comment>
<evidence type="ECO:0000256" key="19">
    <source>
        <dbReference type="HAMAP-Rule" id="MF_00719"/>
    </source>
</evidence>
<evidence type="ECO:0000256" key="7">
    <source>
        <dbReference type="ARBA" id="ARBA00022475"/>
    </source>
</evidence>
<dbReference type="GO" id="GO:0008818">
    <property type="term" value="F:cobalamin 5'-phosphate synthase activity"/>
    <property type="evidence" value="ECO:0007669"/>
    <property type="project" value="UniProtKB-UniRule"/>
</dbReference>
<dbReference type="EMBL" id="SLYC01000007">
    <property type="protein sequence ID" value="TCQ04171.1"/>
    <property type="molecule type" value="Genomic_DNA"/>
</dbReference>
<dbReference type="OrthoDB" id="9794626at2"/>
<evidence type="ECO:0000256" key="10">
    <source>
        <dbReference type="ARBA" id="ARBA00022692"/>
    </source>
</evidence>
<dbReference type="GO" id="GO:0005886">
    <property type="term" value="C:plasma membrane"/>
    <property type="evidence" value="ECO:0007669"/>
    <property type="project" value="UniProtKB-SubCell"/>
</dbReference>
<dbReference type="EC" id="2.7.8.26" evidence="5 19"/>
<evidence type="ECO:0000256" key="12">
    <source>
        <dbReference type="ARBA" id="ARBA00022989"/>
    </source>
</evidence>
<comment type="caution">
    <text evidence="20">The sequence shown here is derived from an EMBL/GenBank/DDBJ whole genome shotgun (WGS) entry which is preliminary data.</text>
</comment>
<name>A0A4R2TL79_9FIRM</name>
<reference evidence="20 21" key="1">
    <citation type="submission" date="2019-03" db="EMBL/GenBank/DDBJ databases">
        <title>Genomic Encyclopedia of Type Strains, Phase IV (KMG-IV): sequencing the most valuable type-strain genomes for metagenomic binning, comparative biology and taxonomic classification.</title>
        <authorList>
            <person name="Goeker M."/>
        </authorList>
    </citation>
    <scope>NUCLEOTIDE SEQUENCE [LARGE SCALE GENOMIC DNA]</scope>
    <source>
        <strain evidence="20 21">DSM 100013</strain>
    </source>
</reference>
<evidence type="ECO:0000256" key="15">
    <source>
        <dbReference type="ARBA" id="ARBA00032605"/>
    </source>
</evidence>
<evidence type="ECO:0000256" key="8">
    <source>
        <dbReference type="ARBA" id="ARBA00022573"/>
    </source>
</evidence>
<comment type="pathway">
    <text evidence="3 19">Cofactor biosynthesis; adenosylcobalamin biosynthesis; adenosylcobalamin from cob(II)yrinate a,c-diamide: step 7/7.</text>
</comment>
<evidence type="ECO:0000256" key="11">
    <source>
        <dbReference type="ARBA" id="ARBA00022842"/>
    </source>
</evidence>
<keyword evidence="10 19" id="KW-0812">Transmembrane</keyword>
<keyword evidence="11 19" id="KW-0460">Magnesium</keyword>
<evidence type="ECO:0000256" key="16">
    <source>
        <dbReference type="ARBA" id="ARBA00032853"/>
    </source>
</evidence>
<proteinExistence type="inferred from homology"/>
<gene>
    <name evidence="19" type="primary">cobS</name>
    <name evidence="20" type="ORF">EDD79_100751</name>
</gene>
<dbReference type="UniPathway" id="UPA00148">
    <property type="reaction ID" value="UER00238"/>
</dbReference>
<evidence type="ECO:0000313" key="21">
    <source>
        <dbReference type="Proteomes" id="UP000295504"/>
    </source>
</evidence>
<dbReference type="GO" id="GO:0009236">
    <property type="term" value="P:cobalamin biosynthetic process"/>
    <property type="evidence" value="ECO:0007669"/>
    <property type="project" value="UniProtKB-UniRule"/>
</dbReference>
<dbReference type="HAMAP" id="MF_00719">
    <property type="entry name" value="CobS"/>
    <property type="match status" value="1"/>
</dbReference>
<keyword evidence="13 19" id="KW-0472">Membrane</keyword>
<comment type="catalytic activity">
    <reaction evidence="18 19">
        <text>alpha-ribazole 5'-phosphate + adenosylcob(III)inamide-GDP = adenosylcob(III)alamin 5'-phosphate + GMP + H(+)</text>
        <dbReference type="Rhea" id="RHEA:23560"/>
        <dbReference type="ChEBI" id="CHEBI:15378"/>
        <dbReference type="ChEBI" id="CHEBI:57918"/>
        <dbReference type="ChEBI" id="CHEBI:58115"/>
        <dbReference type="ChEBI" id="CHEBI:60487"/>
        <dbReference type="ChEBI" id="CHEBI:60493"/>
        <dbReference type="EC" id="2.7.8.26"/>
    </reaction>
</comment>
<protein>
    <recommendedName>
        <fullName evidence="6 19">Adenosylcobinamide-GDP ribazoletransferase</fullName>
        <ecNumber evidence="5 19">2.7.8.26</ecNumber>
    </recommendedName>
    <alternativeName>
        <fullName evidence="16 19">Cobalamin synthase</fullName>
    </alternativeName>
    <alternativeName>
        <fullName evidence="15 19">Cobalamin-5'-phosphate synthase</fullName>
    </alternativeName>
</protein>
<keyword evidence="12 19" id="KW-1133">Transmembrane helix</keyword>
<dbReference type="RefSeq" id="WP_132847865.1">
    <property type="nucleotide sequence ID" value="NZ_CP058648.1"/>
</dbReference>
<sequence>MKIFILMVQFLTRIPINLELSVSKEDFPKGVAYFPIVGLIIGIINALVYFLLSKVAQEMVPLIAIVISNALVTGALHLDGLADSCDALFSARKKDRMLEIMRDSRIGTNGVLALILTILLKIALLDITPKSIIIPTIILIPVIGRATMSIILYGSTYAREEGLGDLFIGKTSLNRAGVSIIITIFLVFVVLNLIGIIALLVSIIVAYLLRHYFNSKLGGLTGDLLGAVNEVVELIFSFVIVVLWGYIG</sequence>
<dbReference type="AlphaFoldDB" id="A0A4R2TL79"/>
<comment type="similarity">
    <text evidence="4 19">Belongs to the CobS family.</text>
</comment>
<feature type="transmembrane region" description="Helical" evidence="19">
    <location>
        <begin position="106"/>
        <end position="125"/>
    </location>
</feature>
<organism evidence="20 21">
    <name type="scientific">Serpentinicella alkaliphila</name>
    <dbReference type="NCBI Taxonomy" id="1734049"/>
    <lineage>
        <taxon>Bacteria</taxon>
        <taxon>Bacillati</taxon>
        <taxon>Bacillota</taxon>
        <taxon>Clostridia</taxon>
        <taxon>Peptostreptococcales</taxon>
        <taxon>Natronincolaceae</taxon>
        <taxon>Serpentinicella</taxon>
    </lineage>
</organism>
<keyword evidence="9 19" id="KW-0808">Transferase</keyword>
<feature type="transmembrane region" description="Helical" evidence="19">
    <location>
        <begin position="176"/>
        <end position="209"/>
    </location>
</feature>
<accession>A0A4R2TL79</accession>
<keyword evidence="21" id="KW-1185">Reference proteome</keyword>
<feature type="transmembrane region" description="Helical" evidence="19">
    <location>
        <begin position="230"/>
        <end position="247"/>
    </location>
</feature>
<evidence type="ECO:0000256" key="2">
    <source>
        <dbReference type="ARBA" id="ARBA00004651"/>
    </source>
</evidence>
<evidence type="ECO:0000256" key="13">
    <source>
        <dbReference type="ARBA" id="ARBA00023136"/>
    </source>
</evidence>
<evidence type="ECO:0000256" key="9">
    <source>
        <dbReference type="ARBA" id="ARBA00022679"/>
    </source>
</evidence>
<evidence type="ECO:0000256" key="17">
    <source>
        <dbReference type="ARBA" id="ARBA00048623"/>
    </source>
</evidence>
<dbReference type="PANTHER" id="PTHR34148">
    <property type="entry name" value="ADENOSYLCOBINAMIDE-GDP RIBAZOLETRANSFERASE"/>
    <property type="match status" value="1"/>
</dbReference>
<keyword evidence="7 19" id="KW-1003">Cell membrane</keyword>
<evidence type="ECO:0000256" key="1">
    <source>
        <dbReference type="ARBA" id="ARBA00001946"/>
    </source>
</evidence>
<evidence type="ECO:0000256" key="3">
    <source>
        <dbReference type="ARBA" id="ARBA00004663"/>
    </source>
</evidence>
<feature type="transmembrane region" description="Helical" evidence="19">
    <location>
        <begin position="31"/>
        <end position="52"/>
    </location>
</feature>
<feature type="transmembrane region" description="Helical" evidence="19">
    <location>
        <begin position="132"/>
        <end position="156"/>
    </location>
</feature>
<evidence type="ECO:0000256" key="14">
    <source>
        <dbReference type="ARBA" id="ARBA00025228"/>
    </source>
</evidence>
<comment type="function">
    <text evidence="14 19">Joins adenosylcobinamide-GDP and alpha-ribazole to generate adenosylcobalamin (Ado-cobalamin). Also synthesizes adenosylcobalamin 5'-phosphate from adenosylcobinamide-GDP and alpha-ribazole 5'-phosphate.</text>
</comment>
<evidence type="ECO:0000313" key="20">
    <source>
        <dbReference type="EMBL" id="TCQ04171.1"/>
    </source>
</evidence>
<evidence type="ECO:0000256" key="5">
    <source>
        <dbReference type="ARBA" id="ARBA00013200"/>
    </source>
</evidence>
<dbReference type="NCBIfam" id="TIGR00317">
    <property type="entry name" value="cobS"/>
    <property type="match status" value="1"/>
</dbReference>
<evidence type="ECO:0000256" key="18">
    <source>
        <dbReference type="ARBA" id="ARBA00049504"/>
    </source>
</evidence>